<evidence type="ECO:0008006" key="3">
    <source>
        <dbReference type="Google" id="ProtNLM"/>
    </source>
</evidence>
<proteinExistence type="predicted"/>
<name>A0A7C4PMT2_9CHLR</name>
<gene>
    <name evidence="2" type="ORF">ENT37_09380</name>
</gene>
<evidence type="ECO:0000313" key="2">
    <source>
        <dbReference type="EMBL" id="HGS22068.1"/>
    </source>
</evidence>
<comment type="caution">
    <text evidence="2">The sequence shown here is derived from an EMBL/GenBank/DDBJ whole genome shotgun (WGS) entry which is preliminary data.</text>
</comment>
<reference evidence="2" key="1">
    <citation type="journal article" date="2020" name="mSystems">
        <title>Genome- and Community-Level Interaction Insights into Carbon Utilization and Element Cycling Functions of Hydrothermarchaeota in Hydrothermal Sediment.</title>
        <authorList>
            <person name="Zhou Z."/>
            <person name="Liu Y."/>
            <person name="Xu W."/>
            <person name="Pan J."/>
            <person name="Luo Z.H."/>
            <person name="Li M."/>
        </authorList>
    </citation>
    <scope>NUCLEOTIDE SEQUENCE [LARGE SCALE GENOMIC DNA]</scope>
    <source>
        <strain evidence="2">SpSt-573</strain>
    </source>
</reference>
<dbReference type="EMBL" id="DSYK01000458">
    <property type="protein sequence ID" value="HGS22068.1"/>
    <property type="molecule type" value="Genomic_DNA"/>
</dbReference>
<accession>A0A7C4PMT2</accession>
<dbReference type="InterPro" id="IPR013367">
    <property type="entry name" value="Flagellar_put"/>
</dbReference>
<dbReference type="AlphaFoldDB" id="A0A7C4PMT2"/>
<organism evidence="2">
    <name type="scientific">Anaerolinea thermolimosa</name>
    <dbReference type="NCBI Taxonomy" id="229919"/>
    <lineage>
        <taxon>Bacteria</taxon>
        <taxon>Bacillati</taxon>
        <taxon>Chloroflexota</taxon>
        <taxon>Anaerolineae</taxon>
        <taxon>Anaerolineales</taxon>
        <taxon>Anaerolineaceae</taxon>
        <taxon>Anaerolinea</taxon>
    </lineage>
</organism>
<dbReference type="NCBIfam" id="TIGR02530">
    <property type="entry name" value="flg_new"/>
    <property type="match status" value="1"/>
</dbReference>
<evidence type="ECO:0000256" key="1">
    <source>
        <dbReference type="SAM" id="MobiDB-lite"/>
    </source>
</evidence>
<protein>
    <recommendedName>
        <fullName evidence="3">Flagellar protein</fullName>
    </recommendedName>
</protein>
<sequence length="138" mass="15271">MGEPFHVQLDRVNQREPQPQRATGAHQAGDSPTFAKVLSQTQQVRFSNHAQQRLEKRHLQLSEENVSRLAEAIDKAEKRGGKSSLVLVDDLAFIVNVRDRLVVTALDASQRGEGVFTQIDSVVFADPLQSRSGVDLKG</sequence>
<feature type="region of interest" description="Disordered" evidence="1">
    <location>
        <begin position="1"/>
        <end position="31"/>
    </location>
</feature>
<dbReference type="Pfam" id="PF12611">
    <property type="entry name" value="Flagellar_put"/>
    <property type="match status" value="1"/>
</dbReference>